<gene>
    <name evidence="1" type="ORF">E2C01_039660</name>
</gene>
<evidence type="ECO:0000313" key="1">
    <source>
        <dbReference type="EMBL" id="MPC45954.1"/>
    </source>
</evidence>
<dbReference type="EMBL" id="VSRR010006968">
    <property type="protein sequence ID" value="MPC45954.1"/>
    <property type="molecule type" value="Genomic_DNA"/>
</dbReference>
<protein>
    <submittedName>
        <fullName evidence="1">Uncharacterized protein</fullName>
    </submittedName>
</protein>
<dbReference type="Proteomes" id="UP000324222">
    <property type="component" value="Unassembled WGS sequence"/>
</dbReference>
<reference evidence="1 2" key="1">
    <citation type="submission" date="2019-05" db="EMBL/GenBank/DDBJ databases">
        <title>Another draft genome of Portunus trituberculatus and its Hox gene families provides insights of decapod evolution.</title>
        <authorList>
            <person name="Jeong J.-H."/>
            <person name="Song I."/>
            <person name="Kim S."/>
            <person name="Choi T."/>
            <person name="Kim D."/>
            <person name="Ryu S."/>
            <person name="Kim W."/>
        </authorList>
    </citation>
    <scope>NUCLEOTIDE SEQUENCE [LARGE SCALE GENOMIC DNA]</scope>
    <source>
        <tissue evidence="1">Muscle</tissue>
    </source>
</reference>
<organism evidence="1 2">
    <name type="scientific">Portunus trituberculatus</name>
    <name type="common">Swimming crab</name>
    <name type="synonym">Neptunus trituberculatus</name>
    <dbReference type="NCBI Taxonomy" id="210409"/>
    <lineage>
        <taxon>Eukaryota</taxon>
        <taxon>Metazoa</taxon>
        <taxon>Ecdysozoa</taxon>
        <taxon>Arthropoda</taxon>
        <taxon>Crustacea</taxon>
        <taxon>Multicrustacea</taxon>
        <taxon>Malacostraca</taxon>
        <taxon>Eumalacostraca</taxon>
        <taxon>Eucarida</taxon>
        <taxon>Decapoda</taxon>
        <taxon>Pleocyemata</taxon>
        <taxon>Brachyura</taxon>
        <taxon>Eubrachyura</taxon>
        <taxon>Portunoidea</taxon>
        <taxon>Portunidae</taxon>
        <taxon>Portuninae</taxon>
        <taxon>Portunus</taxon>
    </lineage>
</organism>
<proteinExistence type="predicted"/>
<keyword evidence="2" id="KW-1185">Reference proteome</keyword>
<evidence type="ECO:0000313" key="2">
    <source>
        <dbReference type="Proteomes" id="UP000324222"/>
    </source>
</evidence>
<dbReference type="Gene3D" id="3.80.10.10">
    <property type="entry name" value="Ribonuclease Inhibitor"/>
    <property type="match status" value="1"/>
</dbReference>
<comment type="caution">
    <text evidence="1">The sequence shown here is derived from an EMBL/GenBank/DDBJ whole genome shotgun (WGS) entry which is preliminary data.</text>
</comment>
<accession>A0A5B7FNL0</accession>
<name>A0A5B7FNL0_PORTR</name>
<dbReference type="AlphaFoldDB" id="A0A5B7FNL0"/>
<dbReference type="InterPro" id="IPR032675">
    <property type="entry name" value="LRR_dom_sf"/>
</dbReference>
<dbReference type="OrthoDB" id="6364758at2759"/>
<sequence>MLASRRRGSCGGVGDRVKAQYCGKGEGCWGDRHTLQERATGVLAALVEGAVDAPKESHSLTPIASYLLTLNSRLLTTTMTAVIASRPRWLPLEYHWAPLDHDPLLGLLRLVGARLTSLTYTCHPLSREPLLQALAAMPSLISLSLPETADNNVLSVVGAACPFLASLCVRGSRAVTDDGVRRLLLRRHTYTRSRWRRLFSRWRTLRASFTRQQACYRPLPPPVFSDQALLPPLDPDHLNPLSATLTLLDLGGTRVTTQVAEWARSLLPPQASVEVTHAHRALHSQGSLEDQMVGLLAPLTP</sequence>